<feature type="region of interest" description="Disordered" evidence="2">
    <location>
        <begin position="71"/>
        <end position="100"/>
    </location>
</feature>
<dbReference type="PANTHER" id="PTHR24160:SF1">
    <property type="entry name" value="ANKYRIN REPEAT DOMAIN-CONTAINING PROTEIN 53"/>
    <property type="match status" value="1"/>
</dbReference>
<organism evidence="3 4">
    <name type="scientific">Erinaceus europaeus</name>
    <name type="common">Western European hedgehog</name>
    <dbReference type="NCBI Taxonomy" id="9365"/>
    <lineage>
        <taxon>Eukaryota</taxon>
        <taxon>Metazoa</taxon>
        <taxon>Chordata</taxon>
        <taxon>Craniata</taxon>
        <taxon>Vertebrata</taxon>
        <taxon>Euteleostomi</taxon>
        <taxon>Mammalia</taxon>
        <taxon>Eutheria</taxon>
        <taxon>Laurasiatheria</taxon>
        <taxon>Eulipotyphla</taxon>
        <taxon>Erinaceidae</taxon>
        <taxon>Erinaceinae</taxon>
        <taxon>Erinaceus</taxon>
    </lineage>
</organism>
<evidence type="ECO:0000256" key="2">
    <source>
        <dbReference type="SAM" id="MobiDB-lite"/>
    </source>
</evidence>
<dbReference type="OrthoDB" id="10254927at2759"/>
<dbReference type="RefSeq" id="XP_007523758.2">
    <property type="nucleotide sequence ID" value="XM_007523696.2"/>
</dbReference>
<evidence type="ECO:0000313" key="4">
    <source>
        <dbReference type="RefSeq" id="XP_007523758.2"/>
    </source>
</evidence>
<feature type="compositionally biased region" description="Basic and acidic residues" evidence="2">
    <location>
        <begin position="1"/>
        <end position="10"/>
    </location>
</feature>
<dbReference type="InterPro" id="IPR042335">
    <property type="entry name" value="ANKRD53"/>
</dbReference>
<evidence type="ECO:0000313" key="3">
    <source>
        <dbReference type="Proteomes" id="UP001652624"/>
    </source>
</evidence>
<feature type="region of interest" description="Disordered" evidence="2">
    <location>
        <begin position="1"/>
        <end position="45"/>
    </location>
</feature>
<sequence>MLQVHEERGCGRASRGSRKWTHGKASEHRMSWRPAGPAGGSRGEAFKHPSVGAGGAKGSLQTIANRLLERGLPGPSGSTLRIPPPDSARPSCISAKHSQDKHEWEHSTSYGGSYELFAAARGNLEWLRYCLKRHRSAILADDKGFTAIHFAAQGTNLSCLQALVEEYKFPVDLPTNSGHTPLHLTIQKNKATTLACMNYLIKKGADVNFLTNNGSTPLHLAAREGLLSCVKVLVQNGANVHAQDAMGCKPIDYCKIWNYRSCARFLKDAMWKRDKKDYDCEMQKLKKLKGQLALMEESYLIEYQKEHQILRANELKRWLHQKLLQSKEQKPGGSARGLPFSRSPKHQGLFPPKSFYPSPEACLGKRQSLLQSLVKPKLIYTSPSIRLLRQQKLWNFSHNPARPPVTQIGYPQNISLGVHPDPSREDDLCNFLEVKSSRQKGVVLHTTTGDQVEPLPRLPFEVIIPVLCPSVKPYRMKVPRGLCSISMKNIAHKRHCSGKTFWTDTLAMNLRETFDETFLAALRAHQELPALPSQTSS</sequence>
<dbReference type="InterPro" id="IPR002110">
    <property type="entry name" value="Ankyrin_rpt"/>
</dbReference>
<dbReference type="GO" id="GO:0000922">
    <property type="term" value="C:spindle pole"/>
    <property type="evidence" value="ECO:0007669"/>
    <property type="project" value="TreeGrafter"/>
</dbReference>
<dbReference type="Gene3D" id="1.25.40.20">
    <property type="entry name" value="Ankyrin repeat-containing domain"/>
    <property type="match status" value="1"/>
</dbReference>
<keyword evidence="1" id="KW-0040">ANK repeat</keyword>
<dbReference type="GO" id="GO:0060236">
    <property type="term" value="P:regulation of mitotic spindle organization"/>
    <property type="evidence" value="ECO:0007669"/>
    <property type="project" value="TreeGrafter"/>
</dbReference>
<dbReference type="InParanoid" id="A0A1S2ZS90"/>
<dbReference type="AlphaFoldDB" id="A0A1S2ZS90"/>
<dbReference type="Pfam" id="PF12796">
    <property type="entry name" value="Ank_2"/>
    <property type="match status" value="1"/>
</dbReference>
<proteinExistence type="predicted"/>
<gene>
    <name evidence="4" type="primary">ANKRD53</name>
</gene>
<dbReference type="eggNOG" id="KOG4177">
    <property type="taxonomic scope" value="Eukaryota"/>
</dbReference>
<dbReference type="SUPFAM" id="SSF48403">
    <property type="entry name" value="Ankyrin repeat"/>
    <property type="match status" value="1"/>
</dbReference>
<dbReference type="PROSITE" id="PS50297">
    <property type="entry name" value="ANK_REP_REGION"/>
    <property type="match status" value="2"/>
</dbReference>
<keyword evidence="3" id="KW-1185">Reference proteome</keyword>
<dbReference type="Pfam" id="PF13637">
    <property type="entry name" value="Ank_4"/>
    <property type="match status" value="1"/>
</dbReference>
<reference evidence="4" key="1">
    <citation type="submission" date="2025-08" db="UniProtKB">
        <authorList>
            <consortium name="RefSeq"/>
        </authorList>
    </citation>
    <scope>IDENTIFICATION</scope>
</reference>
<feature type="repeat" description="ANK" evidence="1">
    <location>
        <begin position="213"/>
        <end position="245"/>
    </location>
</feature>
<name>A0A1S2ZS90_ERIEU</name>
<dbReference type="GO" id="GO:0007080">
    <property type="term" value="P:mitotic metaphase chromosome alignment"/>
    <property type="evidence" value="ECO:0007669"/>
    <property type="project" value="TreeGrafter"/>
</dbReference>
<protein>
    <submittedName>
        <fullName evidence="4">Ankyrin repeat domain-containing protein 53</fullName>
    </submittedName>
</protein>
<accession>A0A1S2ZS90</accession>
<dbReference type="Proteomes" id="UP001652624">
    <property type="component" value="Chromosome 3"/>
</dbReference>
<dbReference type="InterPro" id="IPR036770">
    <property type="entry name" value="Ankyrin_rpt-contain_sf"/>
</dbReference>
<dbReference type="SMART" id="SM00248">
    <property type="entry name" value="ANK"/>
    <property type="match status" value="3"/>
</dbReference>
<dbReference type="GeneID" id="103114071"/>
<dbReference type="CTD" id="79998"/>
<dbReference type="GO" id="GO:0031116">
    <property type="term" value="P:positive regulation of microtubule polymerization"/>
    <property type="evidence" value="ECO:0007669"/>
    <property type="project" value="TreeGrafter"/>
</dbReference>
<feature type="repeat" description="ANK" evidence="1">
    <location>
        <begin position="177"/>
        <end position="212"/>
    </location>
</feature>
<dbReference type="PANTHER" id="PTHR24160">
    <property type="entry name" value="ANKYRIN REPEAT DOMAIN-CONTAINING PROTEIN 53"/>
    <property type="match status" value="1"/>
</dbReference>
<dbReference type="PROSITE" id="PS50088">
    <property type="entry name" value="ANK_REPEAT"/>
    <property type="match status" value="2"/>
</dbReference>
<evidence type="ECO:0000256" key="1">
    <source>
        <dbReference type="PROSITE-ProRule" id="PRU00023"/>
    </source>
</evidence>
<dbReference type="STRING" id="9365.ENSEEUP00000006180"/>
<dbReference type="GO" id="GO:1902412">
    <property type="term" value="P:regulation of mitotic cytokinesis"/>
    <property type="evidence" value="ECO:0007669"/>
    <property type="project" value="InterPro"/>
</dbReference>
<dbReference type="FunCoup" id="A0A1S2ZS90">
    <property type="interactions" value="333"/>
</dbReference>